<sequence>MLILPQYNKPAKQTIHMGTAHTKTPVMIHTIGVKVKVSHKLRFHTRWKCVWGSMDTHRFWGIWGKDNKNG</sequence>
<evidence type="ECO:0000313" key="1">
    <source>
        <dbReference type="EMBL" id="JAH24916.1"/>
    </source>
</evidence>
<organism evidence="1">
    <name type="scientific">Anguilla anguilla</name>
    <name type="common">European freshwater eel</name>
    <name type="synonym">Muraena anguilla</name>
    <dbReference type="NCBI Taxonomy" id="7936"/>
    <lineage>
        <taxon>Eukaryota</taxon>
        <taxon>Metazoa</taxon>
        <taxon>Chordata</taxon>
        <taxon>Craniata</taxon>
        <taxon>Vertebrata</taxon>
        <taxon>Euteleostomi</taxon>
        <taxon>Actinopterygii</taxon>
        <taxon>Neopterygii</taxon>
        <taxon>Teleostei</taxon>
        <taxon>Anguilliformes</taxon>
        <taxon>Anguillidae</taxon>
        <taxon>Anguilla</taxon>
    </lineage>
</organism>
<reference evidence="1" key="1">
    <citation type="submission" date="2014-11" db="EMBL/GenBank/DDBJ databases">
        <authorList>
            <person name="Amaro Gonzalez C."/>
        </authorList>
    </citation>
    <scope>NUCLEOTIDE SEQUENCE</scope>
</reference>
<dbReference type="EMBL" id="GBXM01083661">
    <property type="protein sequence ID" value="JAH24916.1"/>
    <property type="molecule type" value="Transcribed_RNA"/>
</dbReference>
<dbReference type="AlphaFoldDB" id="A0A0E9R6Z2"/>
<accession>A0A0E9R6Z2</accession>
<reference evidence="1" key="2">
    <citation type="journal article" date="2015" name="Fish Shellfish Immunol.">
        <title>Early steps in the European eel (Anguilla anguilla)-Vibrio vulnificus interaction in the gills: Role of the RtxA13 toxin.</title>
        <authorList>
            <person name="Callol A."/>
            <person name="Pajuelo D."/>
            <person name="Ebbesson L."/>
            <person name="Teles M."/>
            <person name="MacKenzie S."/>
            <person name="Amaro C."/>
        </authorList>
    </citation>
    <scope>NUCLEOTIDE SEQUENCE</scope>
</reference>
<proteinExistence type="predicted"/>
<name>A0A0E9R6Z2_ANGAN</name>
<protein>
    <submittedName>
        <fullName evidence="1">Uncharacterized protein</fullName>
    </submittedName>
</protein>